<accession>A0A6A5Z6Q2</accession>
<keyword evidence="10" id="KW-0325">Glycoprotein</keyword>
<keyword evidence="5 11" id="KW-0812">Transmembrane</keyword>
<protein>
    <recommendedName>
        <fullName evidence="4">ER membrane protein complex subunit 1</fullName>
    </recommendedName>
</protein>
<dbReference type="EMBL" id="ML977326">
    <property type="protein sequence ID" value="KAF2114068.1"/>
    <property type="molecule type" value="Genomic_DNA"/>
</dbReference>
<comment type="subcellular location">
    <subcellularLocation>
        <location evidence="1">Endoplasmic reticulum membrane</location>
        <topology evidence="1">Single-pass type I membrane protein</topology>
    </subcellularLocation>
</comment>
<dbReference type="GO" id="GO:0034975">
    <property type="term" value="P:protein folding in endoplasmic reticulum"/>
    <property type="evidence" value="ECO:0007669"/>
    <property type="project" value="TreeGrafter"/>
</dbReference>
<dbReference type="AlphaFoldDB" id="A0A6A5Z6Q2"/>
<evidence type="ECO:0000259" key="13">
    <source>
        <dbReference type="Pfam" id="PF07774"/>
    </source>
</evidence>
<gene>
    <name evidence="15" type="ORF">BDV96DRAFT_107812</name>
</gene>
<evidence type="ECO:0000259" key="14">
    <source>
        <dbReference type="Pfam" id="PF25293"/>
    </source>
</evidence>
<evidence type="ECO:0000256" key="6">
    <source>
        <dbReference type="ARBA" id="ARBA00022729"/>
    </source>
</evidence>
<evidence type="ECO:0000256" key="5">
    <source>
        <dbReference type="ARBA" id="ARBA00022692"/>
    </source>
</evidence>
<keyword evidence="8 11" id="KW-1133">Transmembrane helix</keyword>
<keyword evidence="7" id="KW-0256">Endoplasmic reticulum</keyword>
<evidence type="ECO:0000256" key="11">
    <source>
        <dbReference type="SAM" id="Phobius"/>
    </source>
</evidence>
<dbReference type="SUPFAM" id="SSF50998">
    <property type="entry name" value="Quinoprotein alcohol dehydrogenase-like"/>
    <property type="match status" value="1"/>
</dbReference>
<sequence>MRFHAAALVLAACLTPPALAIFEDDAYHIDFHHALIGLPKHDATFFQKPYAGSKASLLYTISESQAIGAVNPKDGALVWRQAPSAPQNGTGLLRAGEDQDTAISAFGDHVAAWSASDGRIVWETRVDGATVEDLEILEQEDGITNTDSKDALVLLGNGEVKRLDGRTGRAKWTHHDTSGDTPFQLSTSPTTLFYISLHTQLLGGTKLKVTSLSPITGKKLDSYTLSSESEVSAREHILFAGANTAAPLLAWTDKANKVLKVNIIGTKGVSTFNAPGKAGVEKIVLHAPNRLNSLAHFLVEYQTATGHLAEVYHVDLKKSTVSKAYSLPEIAGRGTFTTTSSDANVYFTRITSDETSVVSSKSHGILGRWPVKASAALAGAHPVHGESEVVVKSGSASAVRSAVLYSNGQWVLIRNGEIAWSRPEFLSSAVSAVWAELPDQEALAHELEAEGHQNVLAAYFHRVKRHIRDLEHLPAWLQTIPSRVLGSLIGKSEDSAIDEIHHDTFGFHKLVIVATAAGQLAALDVGSQGKLIWNIDLSQFAPDTTFTSPSLKALRGYVEIKDPGFDGSLYINSTSGGMLSSETIQVQPRVPPGDEKLIAFSLVAGELKGYLGSDATSEPVWDFTPPNGEKIVSYTARPVDDPVSSIGKVLGDRRVLYKYLNPNLVLVTTIVETAKTASIYLLDSASGSLLHSVTHTDVDIARPIPATISENWFSYSLTVDATSGPSSRGYQLVVAELYESPLPDDRGPLGKQFNSSTLQPSKASGDVAKPYVLSQTYHIPEEISHMTVTQTKQGITSRELLVTLPNSNSIVGIPRAVIDPRRPIGRDPNAQEQSEGLMKYTPMILFDPKWHLNHKYDVAGVKDVITSASGVESTSLIFAYGFDVFGTRVAPSFAFDVLGKGFNKIQMLLTVAALFVGVLFVAPLVGRKQINSLWTIPS</sequence>
<keyword evidence="9 11" id="KW-0472">Membrane</keyword>
<dbReference type="InterPro" id="IPR015943">
    <property type="entry name" value="WD40/YVTN_repeat-like_dom_sf"/>
</dbReference>
<evidence type="ECO:0000256" key="12">
    <source>
        <dbReference type="SAM" id="SignalP"/>
    </source>
</evidence>
<comment type="similarity">
    <text evidence="2">Belongs to the EMC1 family.</text>
</comment>
<dbReference type="OrthoDB" id="28092at2759"/>
<dbReference type="PANTHER" id="PTHR21573">
    <property type="entry name" value="ER MEMBRANE PROTEIN COMPLEX SUBUNIT 1"/>
    <property type="match status" value="1"/>
</dbReference>
<evidence type="ECO:0000256" key="1">
    <source>
        <dbReference type="ARBA" id="ARBA00004115"/>
    </source>
</evidence>
<name>A0A6A5Z6Q2_9PLEO</name>
<dbReference type="InterPro" id="IPR011678">
    <property type="entry name" value="EMC1_C"/>
</dbReference>
<dbReference type="InterPro" id="IPR058545">
    <property type="entry name" value="Beta-prop_EMC1_1st"/>
</dbReference>
<evidence type="ECO:0000313" key="15">
    <source>
        <dbReference type="EMBL" id="KAF2114068.1"/>
    </source>
</evidence>
<reference evidence="15" key="1">
    <citation type="journal article" date="2020" name="Stud. Mycol.">
        <title>101 Dothideomycetes genomes: a test case for predicting lifestyles and emergence of pathogens.</title>
        <authorList>
            <person name="Haridas S."/>
            <person name="Albert R."/>
            <person name="Binder M."/>
            <person name="Bloem J."/>
            <person name="Labutti K."/>
            <person name="Salamov A."/>
            <person name="Andreopoulos B."/>
            <person name="Baker S."/>
            <person name="Barry K."/>
            <person name="Bills G."/>
            <person name="Bluhm B."/>
            <person name="Cannon C."/>
            <person name="Castanera R."/>
            <person name="Culley D."/>
            <person name="Daum C."/>
            <person name="Ezra D."/>
            <person name="Gonzalez J."/>
            <person name="Henrissat B."/>
            <person name="Kuo A."/>
            <person name="Liang C."/>
            <person name="Lipzen A."/>
            <person name="Lutzoni F."/>
            <person name="Magnuson J."/>
            <person name="Mondo S."/>
            <person name="Nolan M."/>
            <person name="Ohm R."/>
            <person name="Pangilinan J."/>
            <person name="Park H.-J."/>
            <person name="Ramirez L."/>
            <person name="Alfaro M."/>
            <person name="Sun H."/>
            <person name="Tritt A."/>
            <person name="Yoshinaga Y."/>
            <person name="Zwiers L.-H."/>
            <person name="Turgeon B."/>
            <person name="Goodwin S."/>
            <person name="Spatafora J."/>
            <person name="Crous P."/>
            <person name="Grigoriev I."/>
        </authorList>
    </citation>
    <scope>NUCLEOTIDE SEQUENCE</scope>
    <source>
        <strain evidence="15">CBS 627.86</strain>
    </source>
</reference>
<dbReference type="Proteomes" id="UP000799770">
    <property type="component" value="Unassembled WGS sequence"/>
</dbReference>
<feature type="domain" description="EMC1 first beta-propeller" evidence="14">
    <location>
        <begin position="20"/>
        <end position="424"/>
    </location>
</feature>
<dbReference type="PANTHER" id="PTHR21573:SF0">
    <property type="entry name" value="ER MEMBRANE PROTEIN COMPLEX SUBUNIT 1"/>
    <property type="match status" value="1"/>
</dbReference>
<feature type="chain" id="PRO_5025653555" description="ER membrane protein complex subunit 1" evidence="12">
    <location>
        <begin position="21"/>
        <end position="938"/>
    </location>
</feature>
<evidence type="ECO:0000256" key="10">
    <source>
        <dbReference type="ARBA" id="ARBA00023180"/>
    </source>
</evidence>
<evidence type="ECO:0000256" key="3">
    <source>
        <dbReference type="ARBA" id="ARBA00011276"/>
    </source>
</evidence>
<keyword evidence="16" id="KW-1185">Reference proteome</keyword>
<evidence type="ECO:0000313" key="16">
    <source>
        <dbReference type="Proteomes" id="UP000799770"/>
    </source>
</evidence>
<dbReference type="Gene3D" id="2.130.10.10">
    <property type="entry name" value="YVTN repeat-like/Quinoprotein amine dehydrogenase"/>
    <property type="match status" value="1"/>
</dbReference>
<organism evidence="15 16">
    <name type="scientific">Lophiotrema nucula</name>
    <dbReference type="NCBI Taxonomy" id="690887"/>
    <lineage>
        <taxon>Eukaryota</taxon>
        <taxon>Fungi</taxon>
        <taxon>Dikarya</taxon>
        <taxon>Ascomycota</taxon>
        <taxon>Pezizomycotina</taxon>
        <taxon>Dothideomycetes</taxon>
        <taxon>Pleosporomycetidae</taxon>
        <taxon>Pleosporales</taxon>
        <taxon>Lophiotremataceae</taxon>
        <taxon>Lophiotrema</taxon>
    </lineage>
</organism>
<evidence type="ECO:0000256" key="2">
    <source>
        <dbReference type="ARBA" id="ARBA00007904"/>
    </source>
</evidence>
<feature type="transmembrane region" description="Helical" evidence="11">
    <location>
        <begin position="905"/>
        <end position="925"/>
    </location>
</feature>
<dbReference type="Pfam" id="PF07774">
    <property type="entry name" value="EMC1_C"/>
    <property type="match status" value="1"/>
</dbReference>
<dbReference type="InterPro" id="IPR011047">
    <property type="entry name" value="Quinoprotein_ADH-like_sf"/>
</dbReference>
<evidence type="ECO:0000256" key="9">
    <source>
        <dbReference type="ARBA" id="ARBA00023136"/>
    </source>
</evidence>
<comment type="subunit">
    <text evidence="3">Component of the ER membrane protein complex (EMC).</text>
</comment>
<evidence type="ECO:0000256" key="7">
    <source>
        <dbReference type="ARBA" id="ARBA00022824"/>
    </source>
</evidence>
<dbReference type="InterPro" id="IPR026895">
    <property type="entry name" value="EMC1"/>
</dbReference>
<feature type="domain" description="ER membrane protein complex subunit 1 C-terminal" evidence="13">
    <location>
        <begin position="709"/>
        <end position="934"/>
    </location>
</feature>
<dbReference type="GO" id="GO:0072546">
    <property type="term" value="C:EMC complex"/>
    <property type="evidence" value="ECO:0007669"/>
    <property type="project" value="InterPro"/>
</dbReference>
<evidence type="ECO:0000256" key="8">
    <source>
        <dbReference type="ARBA" id="ARBA00022989"/>
    </source>
</evidence>
<proteinExistence type="inferred from homology"/>
<keyword evidence="6 12" id="KW-0732">Signal</keyword>
<dbReference type="Pfam" id="PF25293">
    <property type="entry name" value="Beta-prop_EMC1_N"/>
    <property type="match status" value="1"/>
</dbReference>
<evidence type="ECO:0000256" key="4">
    <source>
        <dbReference type="ARBA" id="ARBA00020824"/>
    </source>
</evidence>
<feature type="signal peptide" evidence="12">
    <location>
        <begin position="1"/>
        <end position="20"/>
    </location>
</feature>